<dbReference type="EMBL" id="CAVLGL010000093">
    <property type="protein sequence ID" value="CAK1596104.1"/>
    <property type="molecule type" value="Genomic_DNA"/>
</dbReference>
<evidence type="ECO:0000256" key="5">
    <source>
        <dbReference type="ARBA" id="ARBA00044757"/>
    </source>
</evidence>
<reference evidence="7 8" key="1">
    <citation type="submission" date="2023-11" db="EMBL/GenBank/DDBJ databases">
        <authorList>
            <person name="Hedman E."/>
            <person name="Englund M."/>
            <person name="Stromberg M."/>
            <person name="Nyberg Akerstrom W."/>
            <person name="Nylinder S."/>
            <person name="Jareborg N."/>
            <person name="Kallberg Y."/>
            <person name="Kronander E."/>
        </authorList>
    </citation>
    <scope>NUCLEOTIDE SEQUENCE [LARGE SCALE GENOMIC DNA]</scope>
</reference>
<dbReference type="GO" id="GO:0003684">
    <property type="term" value="F:damaged DNA binding"/>
    <property type="evidence" value="ECO:0007669"/>
    <property type="project" value="TreeGrafter"/>
</dbReference>
<evidence type="ECO:0000259" key="6">
    <source>
        <dbReference type="PROSITE" id="PS50006"/>
    </source>
</evidence>
<evidence type="ECO:0000313" key="8">
    <source>
        <dbReference type="Proteomes" id="UP001314205"/>
    </source>
</evidence>
<comment type="similarity">
    <text evidence="5">Belongs to the Nibrin family.</text>
</comment>
<evidence type="ECO:0000256" key="1">
    <source>
        <dbReference type="ARBA" id="ARBA00004123"/>
    </source>
</evidence>
<keyword evidence="4" id="KW-0539">Nucleus</keyword>
<proteinExistence type="inferred from homology"/>
<accession>A0AAV1LPJ7</accession>
<dbReference type="PANTHER" id="PTHR12162">
    <property type="entry name" value="NIBRIN-RELATED"/>
    <property type="match status" value="1"/>
</dbReference>
<dbReference type="GO" id="GO:0007095">
    <property type="term" value="P:mitotic G2 DNA damage checkpoint signaling"/>
    <property type="evidence" value="ECO:0007669"/>
    <property type="project" value="InterPro"/>
</dbReference>
<dbReference type="InterPro" id="IPR000253">
    <property type="entry name" value="FHA_dom"/>
</dbReference>
<name>A0AAV1LPJ7_9NEOP</name>
<dbReference type="Gene3D" id="2.60.200.20">
    <property type="match status" value="1"/>
</dbReference>
<comment type="caution">
    <text evidence="7">The sequence shown here is derived from an EMBL/GenBank/DDBJ whole genome shotgun (WGS) entry which is preliminary data.</text>
</comment>
<comment type="subcellular location">
    <subcellularLocation>
        <location evidence="1">Nucleus</location>
    </subcellularLocation>
</comment>
<protein>
    <recommendedName>
        <fullName evidence="6">FHA domain-containing protein</fullName>
    </recommendedName>
</protein>
<evidence type="ECO:0000256" key="4">
    <source>
        <dbReference type="ARBA" id="ARBA00023242"/>
    </source>
</evidence>
<dbReference type="GO" id="GO:0000724">
    <property type="term" value="P:double-strand break repair via homologous recombination"/>
    <property type="evidence" value="ECO:0007669"/>
    <property type="project" value="TreeGrafter"/>
</dbReference>
<evidence type="ECO:0000313" key="7">
    <source>
        <dbReference type="EMBL" id="CAK1596104.1"/>
    </source>
</evidence>
<dbReference type="Proteomes" id="UP001314205">
    <property type="component" value="Unassembled WGS sequence"/>
</dbReference>
<keyword evidence="8" id="KW-1185">Reference proteome</keyword>
<dbReference type="GO" id="GO:0030870">
    <property type="term" value="C:Mre11 complex"/>
    <property type="evidence" value="ECO:0007669"/>
    <property type="project" value="InterPro"/>
</dbReference>
<sequence length="106" mass="12161">MWYLSSQSDSRIIYIVPHKEIIIGRSGDAQYCNFAVPDDPSISRKHATLNVLDDTLIIQDLGSKYGTYLNNSSEKLECNVKQKVNVNDIIKFGKMDCVWKANWVEY</sequence>
<feature type="domain" description="FHA" evidence="6">
    <location>
        <begin position="21"/>
        <end position="74"/>
    </location>
</feature>
<dbReference type="CDD" id="cd22667">
    <property type="entry name" value="FHA_NBN"/>
    <property type="match status" value="1"/>
</dbReference>
<dbReference type="AlphaFoldDB" id="A0AAV1LPJ7"/>
<dbReference type="Pfam" id="PF00498">
    <property type="entry name" value="FHA"/>
    <property type="match status" value="1"/>
</dbReference>
<dbReference type="PANTHER" id="PTHR12162:SF0">
    <property type="entry name" value="NIBRIN"/>
    <property type="match status" value="1"/>
</dbReference>
<dbReference type="PROSITE" id="PS50006">
    <property type="entry name" value="FHA_DOMAIN"/>
    <property type="match status" value="1"/>
</dbReference>
<evidence type="ECO:0000256" key="2">
    <source>
        <dbReference type="ARBA" id="ARBA00022763"/>
    </source>
</evidence>
<organism evidence="7 8">
    <name type="scientific">Parnassius mnemosyne</name>
    <name type="common">clouded apollo</name>
    <dbReference type="NCBI Taxonomy" id="213953"/>
    <lineage>
        <taxon>Eukaryota</taxon>
        <taxon>Metazoa</taxon>
        <taxon>Ecdysozoa</taxon>
        <taxon>Arthropoda</taxon>
        <taxon>Hexapoda</taxon>
        <taxon>Insecta</taxon>
        <taxon>Pterygota</taxon>
        <taxon>Neoptera</taxon>
        <taxon>Endopterygota</taxon>
        <taxon>Lepidoptera</taxon>
        <taxon>Glossata</taxon>
        <taxon>Ditrysia</taxon>
        <taxon>Papilionoidea</taxon>
        <taxon>Papilionidae</taxon>
        <taxon>Parnassiinae</taxon>
        <taxon>Parnassini</taxon>
        <taxon>Parnassius</taxon>
        <taxon>Driopa</taxon>
    </lineage>
</organism>
<evidence type="ECO:0000256" key="3">
    <source>
        <dbReference type="ARBA" id="ARBA00023204"/>
    </source>
</evidence>
<keyword evidence="2" id="KW-0227">DNA damage</keyword>
<dbReference type="InterPro" id="IPR040227">
    <property type="entry name" value="Nibrin-rel"/>
</dbReference>
<dbReference type="SMART" id="SM00240">
    <property type="entry name" value="FHA"/>
    <property type="match status" value="1"/>
</dbReference>
<dbReference type="InterPro" id="IPR008984">
    <property type="entry name" value="SMAD_FHA_dom_sf"/>
</dbReference>
<keyword evidence="3" id="KW-0234">DNA repair</keyword>
<gene>
    <name evidence="7" type="ORF">PARMNEM_LOCUS15492</name>
</gene>
<dbReference type="SUPFAM" id="SSF49879">
    <property type="entry name" value="SMAD/FHA domain"/>
    <property type="match status" value="1"/>
</dbReference>